<feature type="active site" description="Nucleophile" evidence="4">
    <location>
        <position position="179"/>
    </location>
</feature>
<accession>A0A9P8APV7</accession>
<protein>
    <submittedName>
        <fullName evidence="6">Alpha/beta-hydrolase</fullName>
    </submittedName>
</protein>
<evidence type="ECO:0000256" key="3">
    <source>
        <dbReference type="ARBA" id="ARBA00022801"/>
    </source>
</evidence>
<evidence type="ECO:0000313" key="6">
    <source>
        <dbReference type="EMBL" id="KAG7443166.1"/>
    </source>
</evidence>
<dbReference type="PANTHER" id="PTHR21661:SF35">
    <property type="entry name" value="EPOXIDE HYDROLASE"/>
    <property type="match status" value="1"/>
</dbReference>
<keyword evidence="2" id="KW-0058">Aromatic hydrocarbons catabolism</keyword>
<dbReference type="InterPro" id="IPR016292">
    <property type="entry name" value="Epoxide_hydrolase"/>
</dbReference>
<organism evidence="6 7">
    <name type="scientific">Guyanagaster necrorhizus</name>
    <dbReference type="NCBI Taxonomy" id="856835"/>
    <lineage>
        <taxon>Eukaryota</taxon>
        <taxon>Fungi</taxon>
        <taxon>Dikarya</taxon>
        <taxon>Basidiomycota</taxon>
        <taxon>Agaricomycotina</taxon>
        <taxon>Agaricomycetes</taxon>
        <taxon>Agaricomycetidae</taxon>
        <taxon>Agaricales</taxon>
        <taxon>Marasmiineae</taxon>
        <taxon>Physalacriaceae</taxon>
        <taxon>Guyanagaster</taxon>
    </lineage>
</organism>
<dbReference type="PANTHER" id="PTHR21661">
    <property type="entry name" value="EPOXIDE HYDROLASE 1-RELATED"/>
    <property type="match status" value="1"/>
</dbReference>
<dbReference type="PIRSF" id="PIRSF001112">
    <property type="entry name" value="Epoxide_hydrolase"/>
    <property type="match status" value="1"/>
</dbReference>
<evidence type="ECO:0000313" key="7">
    <source>
        <dbReference type="Proteomes" id="UP000812287"/>
    </source>
</evidence>
<comment type="caution">
    <text evidence="6">The sequence shown here is derived from an EMBL/GenBank/DDBJ whole genome shotgun (WGS) entry which is preliminary data.</text>
</comment>
<dbReference type="OrthoDB" id="7130006at2759"/>
<dbReference type="GO" id="GO:0004301">
    <property type="term" value="F:epoxide hydrolase activity"/>
    <property type="evidence" value="ECO:0007669"/>
    <property type="project" value="TreeGrafter"/>
</dbReference>
<keyword evidence="3" id="KW-0378">Hydrolase</keyword>
<dbReference type="Pfam" id="PF06441">
    <property type="entry name" value="EHN"/>
    <property type="match status" value="1"/>
</dbReference>
<evidence type="ECO:0000256" key="1">
    <source>
        <dbReference type="ARBA" id="ARBA00010088"/>
    </source>
</evidence>
<evidence type="ECO:0000256" key="2">
    <source>
        <dbReference type="ARBA" id="ARBA00022797"/>
    </source>
</evidence>
<keyword evidence="7" id="KW-1185">Reference proteome</keyword>
<dbReference type="GO" id="GO:0097176">
    <property type="term" value="P:epoxide metabolic process"/>
    <property type="evidence" value="ECO:0007669"/>
    <property type="project" value="TreeGrafter"/>
</dbReference>
<feature type="domain" description="Epoxide hydrolase N-terminal" evidence="5">
    <location>
        <begin position="5"/>
        <end position="114"/>
    </location>
</feature>
<feature type="active site" description="Proton acceptor" evidence="4">
    <location>
        <position position="365"/>
    </location>
</feature>
<dbReference type="GeneID" id="66109256"/>
<dbReference type="SUPFAM" id="SSF53474">
    <property type="entry name" value="alpha/beta-Hydrolases"/>
    <property type="match status" value="1"/>
</dbReference>
<dbReference type="InterPro" id="IPR029058">
    <property type="entry name" value="AB_hydrolase_fold"/>
</dbReference>
<proteinExistence type="inferred from homology"/>
<dbReference type="RefSeq" id="XP_043036666.1">
    <property type="nucleotide sequence ID" value="XM_043186959.1"/>
</dbReference>
<feature type="active site" description="Proton donor" evidence="4">
    <location>
        <position position="312"/>
    </location>
</feature>
<comment type="similarity">
    <text evidence="1">Belongs to the peptidase S33 family.</text>
</comment>
<dbReference type="InterPro" id="IPR010497">
    <property type="entry name" value="Epoxide_hydro_N"/>
</dbReference>
<dbReference type="PRINTS" id="PR00412">
    <property type="entry name" value="EPOXHYDRLASE"/>
</dbReference>
<evidence type="ECO:0000256" key="4">
    <source>
        <dbReference type="PIRSR" id="PIRSR001112-1"/>
    </source>
</evidence>
<evidence type="ECO:0000259" key="5">
    <source>
        <dbReference type="Pfam" id="PF06441"/>
    </source>
</evidence>
<dbReference type="EMBL" id="MU250547">
    <property type="protein sequence ID" value="KAG7443166.1"/>
    <property type="molecule type" value="Genomic_DNA"/>
</dbReference>
<dbReference type="Gene3D" id="3.40.50.1820">
    <property type="entry name" value="alpha/beta hydrolase"/>
    <property type="match status" value="1"/>
</dbReference>
<dbReference type="AlphaFoldDB" id="A0A9P8APV7"/>
<dbReference type="InterPro" id="IPR000639">
    <property type="entry name" value="Epox_hydrolase-like"/>
</dbReference>
<sequence>MTEIPFRICIPDEKLEMLGKKLELTSLPDELEDSGWKYGVPLDDIKRLVARWKDGFDWRAQEAILNDELSQFTRDIEVEGHGTLNIHYVHQKSQVVDAIPLLFIHGWPGSFIEVRKILPLLTASSPDYPSFHVVALSLPGYGFSQATRKQGFKTGQHAEVANKLMISLDYDKYVTQGGDWGAIITRKLSSIYGGAHSQAWHTNMPRVRPPTIYEPLLYLRHMLTPYTETEKAGLQRTKWFETQGRGYHSQQSTQPQTIGYSLADSPVGLLSWMYEKLVNWSDSYPWDDDEVLTWVSVYWFSREGPAASIRLYYEYVQSEDRVLTKEPTIPLGLSYFPKELRCYPRLWSQVAGNLMFESEHTSGGHFAAHEKPKELVDDLRRMFGKDGPAFGIVPGRTGYVERT</sequence>
<name>A0A9P8APV7_9AGAR</name>
<dbReference type="Proteomes" id="UP000812287">
    <property type="component" value="Unassembled WGS sequence"/>
</dbReference>
<gene>
    <name evidence="6" type="ORF">BT62DRAFT_935499</name>
</gene>
<reference evidence="6" key="1">
    <citation type="submission" date="2020-11" db="EMBL/GenBank/DDBJ databases">
        <title>Adaptations for nitrogen fixation in a non-lichenized fungal sporocarp promotes dispersal by wood-feeding termites.</title>
        <authorList>
            <consortium name="DOE Joint Genome Institute"/>
            <person name="Koch R.A."/>
            <person name="Yoon G."/>
            <person name="Arayal U."/>
            <person name="Lail K."/>
            <person name="Amirebrahimi M."/>
            <person name="Labutti K."/>
            <person name="Lipzen A."/>
            <person name="Riley R."/>
            <person name="Barry K."/>
            <person name="Henrissat B."/>
            <person name="Grigoriev I.V."/>
            <person name="Herr J.R."/>
            <person name="Aime M.C."/>
        </authorList>
    </citation>
    <scope>NUCLEOTIDE SEQUENCE</scope>
    <source>
        <strain evidence="6">MCA 3950</strain>
    </source>
</reference>